<name>A0ABD6E3P1_9BILA</name>
<feature type="compositionally biased region" description="Polar residues" evidence="1">
    <location>
        <begin position="80"/>
        <end position="120"/>
    </location>
</feature>
<organism evidence="3 4">
    <name type="scientific">Gnathostoma spinigerum</name>
    <dbReference type="NCBI Taxonomy" id="75299"/>
    <lineage>
        <taxon>Eukaryota</taxon>
        <taxon>Metazoa</taxon>
        <taxon>Ecdysozoa</taxon>
        <taxon>Nematoda</taxon>
        <taxon>Chromadorea</taxon>
        <taxon>Rhabditida</taxon>
        <taxon>Spirurina</taxon>
        <taxon>Gnathostomatomorpha</taxon>
        <taxon>Gnathostomatoidea</taxon>
        <taxon>Gnathostomatidae</taxon>
        <taxon>Gnathostoma</taxon>
    </lineage>
</organism>
<sequence>MYTRVRFSSIFIVRFVFLVAIFNICTIVSAQRSFADTVFDLNPELPSDSVAFVEDSPISVVHREQQNVVRPSENPLIPNTFYNQKTPPTSNDQQISSQSTVAVQSNQTKFDQSASLPSSQHTKRPITSFAASHLGNVRASNSSLPPNSPQVLPNPLQTHRPFLFGQSALLPSTYDTNLFTSPNFGAPNDLSSFLNPQSTGLFGLPTDRIQGLTALSPASIPIPSTPNPLYLPADIPAIPQVARNSVTYPEVNASSVSSPLGIQQAPDITQHSTSGDNTIRLLSNSLPSLQSNKSANFVARITATAVDASKSSDPGVIEQLFPSVSSYNLWFNESADLSGQVTIHF</sequence>
<keyword evidence="2" id="KW-1133">Transmembrane helix</keyword>
<keyword evidence="2" id="KW-0812">Transmembrane</keyword>
<evidence type="ECO:0000313" key="3">
    <source>
        <dbReference type="EMBL" id="MFH4973482.1"/>
    </source>
</evidence>
<reference evidence="3 4" key="1">
    <citation type="submission" date="2024-08" db="EMBL/GenBank/DDBJ databases">
        <title>Gnathostoma spinigerum genome.</title>
        <authorList>
            <person name="Gonzalez-Bertolin B."/>
            <person name="Monzon S."/>
            <person name="Zaballos A."/>
            <person name="Jimenez P."/>
            <person name="Dekumyoy P."/>
            <person name="Varona S."/>
            <person name="Cuesta I."/>
            <person name="Sumanam S."/>
            <person name="Adisakwattana P."/>
            <person name="Gasser R.B."/>
            <person name="Hernandez-Gonzalez A."/>
            <person name="Young N.D."/>
            <person name="Perteguer M.J."/>
        </authorList>
    </citation>
    <scope>NUCLEOTIDE SEQUENCE [LARGE SCALE GENOMIC DNA]</scope>
    <source>
        <strain evidence="3">AL3</strain>
        <tissue evidence="3">Liver</tissue>
    </source>
</reference>
<feature type="transmembrane region" description="Helical" evidence="2">
    <location>
        <begin position="12"/>
        <end position="30"/>
    </location>
</feature>
<dbReference type="EMBL" id="JBGFUD010000048">
    <property type="protein sequence ID" value="MFH4973482.1"/>
    <property type="molecule type" value="Genomic_DNA"/>
</dbReference>
<feature type="region of interest" description="Disordered" evidence="1">
    <location>
        <begin position="72"/>
        <end position="123"/>
    </location>
</feature>
<dbReference type="AlphaFoldDB" id="A0ABD6E3P1"/>
<evidence type="ECO:0000256" key="1">
    <source>
        <dbReference type="SAM" id="MobiDB-lite"/>
    </source>
</evidence>
<evidence type="ECO:0000313" key="4">
    <source>
        <dbReference type="Proteomes" id="UP001608902"/>
    </source>
</evidence>
<proteinExistence type="predicted"/>
<keyword evidence="4" id="KW-1185">Reference proteome</keyword>
<protein>
    <submittedName>
        <fullName evidence="3">Uncharacterized protein</fullName>
    </submittedName>
</protein>
<comment type="caution">
    <text evidence="3">The sequence shown here is derived from an EMBL/GenBank/DDBJ whole genome shotgun (WGS) entry which is preliminary data.</text>
</comment>
<accession>A0ABD6E3P1</accession>
<evidence type="ECO:0000256" key="2">
    <source>
        <dbReference type="SAM" id="Phobius"/>
    </source>
</evidence>
<gene>
    <name evidence="3" type="ORF">AB6A40_000191</name>
</gene>
<dbReference type="Proteomes" id="UP001608902">
    <property type="component" value="Unassembled WGS sequence"/>
</dbReference>
<keyword evidence="2" id="KW-0472">Membrane</keyword>